<dbReference type="InterPro" id="IPR019460">
    <property type="entry name" value="Atg11_C"/>
</dbReference>
<dbReference type="GO" id="GO:0015031">
    <property type="term" value="P:protein transport"/>
    <property type="evidence" value="ECO:0007669"/>
    <property type="project" value="UniProtKB-KW"/>
</dbReference>
<dbReference type="HOGENOM" id="CLU_004046_0_0_1"/>
<evidence type="ECO:0000256" key="3">
    <source>
        <dbReference type="ARBA" id="ARBA00022927"/>
    </source>
</evidence>
<dbReference type="GO" id="GO:0000045">
    <property type="term" value="P:autophagosome assembly"/>
    <property type="evidence" value="ECO:0007669"/>
    <property type="project" value="UniProtKB-UniRule"/>
</dbReference>
<dbReference type="PANTHER" id="PTHR13222:SF1">
    <property type="entry name" value="RB1-INDUCIBLE COILED-COIL PROTEIN 1"/>
    <property type="match status" value="1"/>
</dbReference>
<dbReference type="Pfam" id="PF04108">
    <property type="entry name" value="ATG17_like"/>
    <property type="match status" value="1"/>
</dbReference>
<accession>D8QHL8</accession>
<evidence type="ECO:0000259" key="8">
    <source>
        <dbReference type="Pfam" id="PF04108"/>
    </source>
</evidence>
<dbReference type="InParanoid" id="D8QHL8"/>
<feature type="domain" description="Autophagy-related protein 11 C-terminal" evidence="9">
    <location>
        <begin position="873"/>
        <end position="986"/>
    </location>
</feature>
<dbReference type="GO" id="GO:0005774">
    <property type="term" value="C:vacuolar membrane"/>
    <property type="evidence" value="ECO:0007669"/>
    <property type="project" value="UniProtKB-SubCell"/>
</dbReference>
<dbReference type="OrthoDB" id="447953at2759"/>
<evidence type="ECO:0000256" key="6">
    <source>
        <dbReference type="RuleBase" id="RU367075"/>
    </source>
</evidence>
<sequence>MNANIRELAGANDQTIFVFNKYYLVYELKEVLRGLHVEPPLQPPIEDTIIAATPPFRTSQLAESYLQTGHAHVEQVRAIVASIHTQHDATRIASSNLDRNLLQITNAFEGVAAVARRELSRQAALLDGLQADLDLIARVRIHLEFVSTGMRKAITEGEKPRTLGDYVSNVKMRQVADTCARTHNELQEKFAGVESDIAELRAGADAVRALANETEVSTEAEACFQRAKELYEKITDCAGSLERPGTDSDGILQEHKQLDFAMRHEVETIADLKNKSTAHCIDALRRIGAVNNDLVKTPQKLSELQTSLRAKNSFSHIQRLHSMLYAYGATVIEIVRRKEFARFFYQRAQSILEVMAKLSSSERKRRQAYRSEVHGQLPFSLKGMDDPVPSIDFSPSGSTESVYSLEREDVEGLFAVLEDLEHYSRNSNDGKALEAVQQCRADLDKLVAKMDGLESGFDRIAERSLLSASRLSLSRKQSATVDEHAYQELAEQLRLQQEAQAQRDEEHRQERERLQAELQQTKRDLRDAEESYASERERADELERQLFQARAEADSEIAARQMLEQRNAELRADAEKHAEELSRALGEATAQSRAAEALKQELAHANAAYAEMRALEARTSERLAQVTDEQSTMLANLEASRERGEDLEAQIREARMENGDIHRALEDAQREKDRLLRSQASEHDRFIKDQRAEADGDRAVWERELHELQNSYRQLDRHVKDLQSALDVSRSDATELRATLQRTEKALRLTEHELRQTKISEATLRDTLQSGKSSQHGVEQELEEKARLVAQLLDVALAFRSAHLKALAAAQKMTAHPHSSKGADGLAESAFSPPLRHSIIGQPEEPSPIDPSDPAAALEVLRAFDHDHFLEAIQKMGSTIRKWQKQCKEYRERAKGKISFRNFAKNDLALFLPTRNSVSKPWAAFNVSFPHYFLHATGQLAQQLQSREWIVARITSITERVVDHADPTSNPYGLGDGVKYYMLEVEDWTQQTKRRVSAKNPLAKSKPQEIQSVSDGAVLPSGPPEPEVEDTFCVTQSPNSQLFPTRQRTNSNPTSRPSSLSRLLAQASETPVVASPEAQTPIIGSPPQPIEDNAMMARSVSPARSPSPARTASIARSPSPAKPPSPTKANSSPIKSPPPSSPSAHIGSLPKHMSSQASPMRPGSRASRLSSASKFSNPRLPTFGSPSSGASVSKAAPTTALTESAPVASSPSPSQSTPSPDEGDFEGISNVVAQQRRRTMSYHAPRNSPLSISTSSEATSTSTATAARASRPTVSARGTLLNLADSWGMSWGRKKKVEEPPRAPPPIQEVASSSSSSSVDQPKAADLLKKL</sequence>
<evidence type="ECO:0000313" key="11">
    <source>
        <dbReference type="Proteomes" id="UP000007431"/>
    </source>
</evidence>
<gene>
    <name evidence="10" type="ORF">SCHCODRAFT_79306</name>
</gene>
<dbReference type="GO" id="GO:0034727">
    <property type="term" value="P:piecemeal microautophagy of the nucleus"/>
    <property type="evidence" value="ECO:0007669"/>
    <property type="project" value="TreeGrafter"/>
</dbReference>
<keyword evidence="6" id="KW-0926">Vacuole</keyword>
<dbReference type="VEuPathDB" id="FungiDB:SCHCODRAFT_02641084"/>
<dbReference type="GO" id="GO:0034045">
    <property type="term" value="C:phagophore assembly site membrane"/>
    <property type="evidence" value="ECO:0007669"/>
    <property type="project" value="UniProtKB-SubCell"/>
</dbReference>
<dbReference type="PANTHER" id="PTHR13222">
    <property type="entry name" value="RB1-INDUCIBLE COILED-COIL"/>
    <property type="match status" value="1"/>
</dbReference>
<dbReference type="Pfam" id="PF10377">
    <property type="entry name" value="ATG11"/>
    <property type="match status" value="1"/>
</dbReference>
<evidence type="ECO:0000259" key="9">
    <source>
        <dbReference type="Pfam" id="PF10377"/>
    </source>
</evidence>
<dbReference type="InterPro" id="IPR045326">
    <property type="entry name" value="ATG17-like_dom"/>
</dbReference>
<feature type="compositionally biased region" description="Low complexity" evidence="7">
    <location>
        <begin position="1097"/>
        <end position="1119"/>
    </location>
</feature>
<feature type="domain" description="Autophagy protein ATG17-like" evidence="8">
    <location>
        <begin position="60"/>
        <end position="373"/>
    </location>
</feature>
<dbReference type="GO" id="GO:0034517">
    <property type="term" value="P:ribophagy"/>
    <property type="evidence" value="ECO:0007669"/>
    <property type="project" value="TreeGrafter"/>
</dbReference>
<evidence type="ECO:0000313" key="10">
    <source>
        <dbReference type="EMBL" id="EFI92698.1"/>
    </source>
</evidence>
<keyword evidence="3 6" id="KW-0653">Protein transport</keyword>
<feature type="compositionally biased region" description="Low complexity" evidence="7">
    <location>
        <begin position="1251"/>
        <end position="1277"/>
    </location>
</feature>
<dbReference type="GO" id="GO:0060090">
    <property type="term" value="F:molecular adaptor activity"/>
    <property type="evidence" value="ECO:0007669"/>
    <property type="project" value="TreeGrafter"/>
</dbReference>
<dbReference type="EMBL" id="GL377312">
    <property type="protein sequence ID" value="EFI92698.1"/>
    <property type="molecule type" value="Genomic_DNA"/>
</dbReference>
<comment type="subcellular location">
    <subcellularLocation>
        <location evidence="6">Preautophagosomal structure membrane</location>
        <topology evidence="6">Peripheral membrane protein</topology>
    </subcellularLocation>
    <subcellularLocation>
        <location evidence="6">Vacuole membrane</location>
        <topology evidence="6">Peripheral membrane protein</topology>
    </subcellularLocation>
    <text evidence="6">During pexophagy, accumulates in the vacuolar membrane region, where the peroxisomes contact the vacuole.</text>
</comment>
<dbReference type="Proteomes" id="UP000007431">
    <property type="component" value="Unassembled WGS sequence"/>
</dbReference>
<name>D8QHL8_SCHCM</name>
<dbReference type="OMA" id="GLRWYLI"/>
<keyword evidence="6" id="KW-0472">Membrane</keyword>
<comment type="similarity">
    <text evidence="1 6">Belongs to the ATG11 family.</text>
</comment>
<evidence type="ECO:0000256" key="1">
    <source>
        <dbReference type="ARBA" id="ARBA00009729"/>
    </source>
</evidence>
<keyword evidence="4 6" id="KW-0072">Autophagy</keyword>
<feature type="region of interest" description="Disordered" evidence="7">
    <location>
        <begin position="994"/>
        <end position="1331"/>
    </location>
</feature>
<keyword evidence="11" id="KW-1185">Reference proteome</keyword>
<dbReference type="GO" id="GO:1990316">
    <property type="term" value="C:Atg1/ULK1 kinase complex"/>
    <property type="evidence" value="ECO:0007669"/>
    <property type="project" value="TreeGrafter"/>
</dbReference>
<dbReference type="GO" id="GO:0061709">
    <property type="term" value="P:reticulophagy"/>
    <property type="evidence" value="ECO:0007669"/>
    <property type="project" value="TreeGrafter"/>
</dbReference>
<organism evidence="11">
    <name type="scientific">Schizophyllum commune (strain H4-8 / FGSC 9210)</name>
    <name type="common">Split gill fungus</name>
    <dbReference type="NCBI Taxonomy" id="578458"/>
    <lineage>
        <taxon>Eukaryota</taxon>
        <taxon>Fungi</taxon>
        <taxon>Dikarya</taxon>
        <taxon>Basidiomycota</taxon>
        <taxon>Agaricomycotina</taxon>
        <taxon>Agaricomycetes</taxon>
        <taxon>Agaricomycetidae</taxon>
        <taxon>Agaricales</taxon>
        <taxon>Schizophyllaceae</taxon>
        <taxon>Schizophyllum</taxon>
    </lineage>
</organism>
<dbReference type="RefSeq" id="XP_003027601.1">
    <property type="nucleotide sequence ID" value="XM_003027555.1"/>
</dbReference>
<feature type="compositionally biased region" description="Polar residues" evidence="7">
    <location>
        <begin position="1033"/>
        <end position="1047"/>
    </location>
</feature>
<feature type="compositionally biased region" description="Low complexity" evidence="7">
    <location>
        <begin position="1204"/>
        <end position="1220"/>
    </location>
</feature>
<feature type="compositionally biased region" description="Basic and acidic residues" evidence="7">
    <location>
        <begin position="501"/>
        <end position="540"/>
    </location>
</feature>
<evidence type="ECO:0000256" key="5">
    <source>
        <dbReference type="ARBA" id="ARBA00023054"/>
    </source>
</evidence>
<dbReference type="GeneID" id="9596802"/>
<dbReference type="eggNOG" id="ENOG502QUQE">
    <property type="taxonomic scope" value="Eukaryota"/>
</dbReference>
<dbReference type="GO" id="GO:0000422">
    <property type="term" value="P:autophagy of mitochondrion"/>
    <property type="evidence" value="ECO:0007669"/>
    <property type="project" value="TreeGrafter"/>
</dbReference>
<feature type="compositionally biased region" description="Polar residues" evidence="7">
    <location>
        <begin position="1167"/>
        <end position="1176"/>
    </location>
</feature>
<evidence type="ECO:0000256" key="4">
    <source>
        <dbReference type="ARBA" id="ARBA00023006"/>
    </source>
</evidence>
<feature type="region of interest" description="Disordered" evidence="7">
    <location>
        <begin position="497"/>
        <end position="540"/>
    </location>
</feature>
<dbReference type="GO" id="GO:0019901">
    <property type="term" value="F:protein kinase binding"/>
    <property type="evidence" value="ECO:0007669"/>
    <property type="project" value="TreeGrafter"/>
</dbReference>
<feature type="compositionally biased region" description="Low complexity" evidence="7">
    <location>
        <begin position="1048"/>
        <end position="1064"/>
    </location>
</feature>
<comment type="function">
    <text evidence="6">Involved in cytoplasm to vacuole transport (Cvt), pexophagy, mitophagy and nucleophagy. Recruits mitochondria for their selective degradation via autophagy (mitophagy) during starvation. Works as scaffold proteins that recruit ATG proteins to the pre-autophagosome (PAS), the site of vesicle/autophagosome formation. Required for the Cvt vesicles completion.</text>
</comment>
<reference evidence="10 11" key="1">
    <citation type="journal article" date="2010" name="Nat. Biotechnol.">
        <title>Genome sequence of the model mushroom Schizophyllum commune.</title>
        <authorList>
            <person name="Ohm R.A."/>
            <person name="de Jong J.F."/>
            <person name="Lugones L.G."/>
            <person name="Aerts A."/>
            <person name="Kothe E."/>
            <person name="Stajich J.E."/>
            <person name="de Vries R.P."/>
            <person name="Record E."/>
            <person name="Levasseur A."/>
            <person name="Baker S.E."/>
            <person name="Bartholomew K.A."/>
            <person name="Coutinho P.M."/>
            <person name="Erdmann S."/>
            <person name="Fowler T.J."/>
            <person name="Gathman A.C."/>
            <person name="Lombard V."/>
            <person name="Henrissat B."/>
            <person name="Knabe N."/>
            <person name="Kuees U."/>
            <person name="Lilly W.W."/>
            <person name="Lindquist E."/>
            <person name="Lucas S."/>
            <person name="Magnuson J.K."/>
            <person name="Piumi F."/>
            <person name="Raudaskoski M."/>
            <person name="Salamov A."/>
            <person name="Schmutz J."/>
            <person name="Schwarze F.W.M.R."/>
            <person name="vanKuyk P.A."/>
            <person name="Horton J.S."/>
            <person name="Grigoriev I.V."/>
            <person name="Woesten H.A.B."/>
        </authorList>
    </citation>
    <scope>NUCLEOTIDE SEQUENCE [LARGE SCALE GENOMIC DNA]</scope>
    <source>
        <strain evidence="11">H4-8 / FGSC 9210</strain>
    </source>
</reference>
<keyword evidence="2 6" id="KW-0813">Transport</keyword>
<comment type="subunit">
    <text evidence="6">Homodimer.</text>
</comment>
<dbReference type="GO" id="GO:1903599">
    <property type="term" value="P:positive regulation of autophagy of mitochondrion"/>
    <property type="evidence" value="ECO:0007669"/>
    <property type="project" value="UniProtKB-UniRule"/>
</dbReference>
<evidence type="ECO:0000256" key="7">
    <source>
        <dbReference type="SAM" id="MobiDB-lite"/>
    </source>
</evidence>
<dbReference type="KEGG" id="scm:SCHCO_02641084"/>
<dbReference type="InterPro" id="IPR040040">
    <property type="entry name" value="ATG11"/>
</dbReference>
<proteinExistence type="inferred from homology"/>
<protein>
    <recommendedName>
        <fullName evidence="6">Autophagy-related protein 11</fullName>
    </recommendedName>
</protein>
<keyword evidence="5" id="KW-0175">Coiled coil</keyword>
<evidence type="ECO:0000256" key="2">
    <source>
        <dbReference type="ARBA" id="ARBA00022448"/>
    </source>
</evidence>
<dbReference type="STRING" id="578458.D8QHL8"/>